<organism evidence="13">
    <name type="scientific">Soboliphyme baturini</name>
    <dbReference type="NCBI Taxonomy" id="241478"/>
    <lineage>
        <taxon>Eukaryota</taxon>
        <taxon>Metazoa</taxon>
        <taxon>Ecdysozoa</taxon>
        <taxon>Nematoda</taxon>
        <taxon>Enoplea</taxon>
        <taxon>Dorylaimia</taxon>
        <taxon>Dioctophymatida</taxon>
        <taxon>Dioctophymatoidea</taxon>
        <taxon>Soboliphymatidae</taxon>
        <taxon>Soboliphyme</taxon>
    </lineage>
</organism>
<dbReference type="SUPFAM" id="SSF81631">
    <property type="entry name" value="PAP/OAS1 substrate-binding domain"/>
    <property type="match status" value="1"/>
</dbReference>
<reference evidence="13" key="1">
    <citation type="submission" date="2016-06" db="UniProtKB">
        <authorList>
            <consortium name="WormBaseParasite"/>
        </authorList>
    </citation>
    <scope>IDENTIFICATION</scope>
</reference>
<gene>
    <name evidence="11" type="ORF">SBAD_LOCUS3148</name>
</gene>
<evidence type="ECO:0000256" key="4">
    <source>
        <dbReference type="ARBA" id="ARBA00022490"/>
    </source>
</evidence>
<name>A0A183IHQ3_9BILA</name>
<feature type="domain" description="Poly(A) RNA polymerase mitochondrial-like central palm" evidence="10">
    <location>
        <begin position="30"/>
        <end position="169"/>
    </location>
</feature>
<evidence type="ECO:0000256" key="6">
    <source>
        <dbReference type="ARBA" id="ARBA00022723"/>
    </source>
</evidence>
<evidence type="ECO:0000256" key="3">
    <source>
        <dbReference type="ARBA" id="ARBA00004496"/>
    </source>
</evidence>
<dbReference type="PANTHER" id="PTHR12271">
    <property type="entry name" value="POLY A POLYMERASE CID PAP -RELATED"/>
    <property type="match status" value="1"/>
</dbReference>
<dbReference type="InterPro" id="IPR054708">
    <property type="entry name" value="MTPAP-like_central"/>
</dbReference>
<protein>
    <submittedName>
        <fullName evidence="13">PAP-associated domain-containing protein</fullName>
    </submittedName>
</protein>
<evidence type="ECO:0000259" key="9">
    <source>
        <dbReference type="Pfam" id="PF03828"/>
    </source>
</evidence>
<keyword evidence="6" id="KW-0479">Metal-binding</keyword>
<keyword evidence="7" id="KW-0460">Magnesium</keyword>
<dbReference type="Pfam" id="PF22600">
    <property type="entry name" value="MTPAP-like_central"/>
    <property type="match status" value="1"/>
</dbReference>
<dbReference type="WBParaSite" id="SBAD_0000329401-mRNA-1">
    <property type="protein sequence ID" value="SBAD_0000329401-mRNA-1"/>
    <property type="gene ID" value="SBAD_0000329401"/>
</dbReference>
<comment type="subcellular location">
    <subcellularLocation>
        <location evidence="3">Cytoplasm</location>
    </subcellularLocation>
</comment>
<evidence type="ECO:0000256" key="2">
    <source>
        <dbReference type="ARBA" id="ARBA00001946"/>
    </source>
</evidence>
<keyword evidence="5" id="KW-0808">Transferase</keyword>
<keyword evidence="4" id="KW-0963">Cytoplasm</keyword>
<evidence type="ECO:0000256" key="8">
    <source>
        <dbReference type="ARBA" id="ARBA00038491"/>
    </source>
</evidence>
<dbReference type="InterPro" id="IPR002058">
    <property type="entry name" value="PAP_assoc"/>
</dbReference>
<dbReference type="EMBL" id="UZAM01007595">
    <property type="protein sequence ID" value="VDP00200.1"/>
    <property type="molecule type" value="Genomic_DNA"/>
</dbReference>
<dbReference type="OrthoDB" id="2274644at2759"/>
<reference evidence="11 12" key="2">
    <citation type="submission" date="2018-11" db="EMBL/GenBank/DDBJ databases">
        <authorList>
            <consortium name="Pathogen Informatics"/>
        </authorList>
    </citation>
    <scope>NUCLEOTIDE SEQUENCE [LARGE SCALE GENOMIC DNA]</scope>
</reference>
<evidence type="ECO:0000313" key="12">
    <source>
        <dbReference type="Proteomes" id="UP000270296"/>
    </source>
</evidence>
<evidence type="ECO:0000256" key="7">
    <source>
        <dbReference type="ARBA" id="ARBA00022842"/>
    </source>
</evidence>
<dbReference type="Gene3D" id="1.10.1410.10">
    <property type="match status" value="1"/>
</dbReference>
<dbReference type="CDD" id="cd05402">
    <property type="entry name" value="NT_PAP_TUTase"/>
    <property type="match status" value="1"/>
</dbReference>
<evidence type="ECO:0000256" key="1">
    <source>
        <dbReference type="ARBA" id="ARBA00001936"/>
    </source>
</evidence>
<keyword evidence="12" id="KW-1185">Reference proteome</keyword>
<evidence type="ECO:0000256" key="5">
    <source>
        <dbReference type="ARBA" id="ARBA00022679"/>
    </source>
</evidence>
<comment type="similarity">
    <text evidence="8">Belongs to the DNA polymerase type-B-like family. GLD2 subfamily.</text>
</comment>
<evidence type="ECO:0000313" key="13">
    <source>
        <dbReference type="WBParaSite" id="SBAD_0000329401-mRNA-1"/>
    </source>
</evidence>
<accession>A0A183IHQ3</accession>
<dbReference type="Gene3D" id="3.30.460.10">
    <property type="entry name" value="Beta Polymerase, domain 2"/>
    <property type="match status" value="1"/>
</dbReference>
<dbReference type="GO" id="GO:0031123">
    <property type="term" value="P:RNA 3'-end processing"/>
    <property type="evidence" value="ECO:0007669"/>
    <property type="project" value="TreeGrafter"/>
</dbReference>
<dbReference type="PANTHER" id="PTHR12271:SF40">
    <property type="entry name" value="POLY(A) RNA POLYMERASE GLD2"/>
    <property type="match status" value="1"/>
</dbReference>
<comment type="cofactor">
    <cofactor evidence="1">
        <name>Mn(2+)</name>
        <dbReference type="ChEBI" id="CHEBI:29035"/>
    </cofactor>
</comment>
<feature type="domain" description="PAP-associated" evidence="9">
    <location>
        <begin position="245"/>
        <end position="278"/>
    </location>
</feature>
<dbReference type="AlphaFoldDB" id="A0A183IHQ3"/>
<dbReference type="GO" id="GO:0005737">
    <property type="term" value="C:cytoplasm"/>
    <property type="evidence" value="ECO:0007669"/>
    <property type="project" value="UniProtKB-SubCell"/>
</dbReference>
<dbReference type="GO" id="GO:1990817">
    <property type="term" value="F:poly(A) RNA polymerase activity"/>
    <property type="evidence" value="ECO:0007669"/>
    <property type="project" value="TreeGrafter"/>
</dbReference>
<proteinExistence type="inferred from homology"/>
<dbReference type="SUPFAM" id="SSF81301">
    <property type="entry name" value="Nucleotidyltransferase"/>
    <property type="match status" value="1"/>
</dbReference>
<sequence length="395" mass="45453">MQVCLMFQLASSTSVNLSSRIALSNIIFQLSKDIFQHYIRNHQSNVQLRAKLQLRDILQKTVATVFPSSGLYIVGSSLNGFGSRRSDMDLCLMLTSKALRLSKEMVYCDKLIQILIRFVAEIVQNQQLIEAKVPILRLKFRGPFEDISVDLNVNNSVGIKNTHLLYYYSNWDWRVKPLVLTIKEWARQQGINDASQSTLSSYSLVLMILHYLQCKIYLSFPNLVRQFCPHYKSCIRVFVTFNVQSLGELFLGFLEYYAFIFNFEEDAISVRCGSKIPRGIAASCNPLLNYPSSWKCLYIEGTLMMEPACLSLVFLEPFTLSNTAYSVYNEHVFSLVKQTFVRSFEVLRYRRRMSIVIRSRNSKRTGYHSKGNYDRTNCLVSQRLQNRAVSSSGPP</sequence>
<comment type="cofactor">
    <cofactor evidence="2">
        <name>Mg(2+)</name>
        <dbReference type="ChEBI" id="CHEBI:18420"/>
    </cofactor>
</comment>
<dbReference type="Proteomes" id="UP000270296">
    <property type="component" value="Unassembled WGS sequence"/>
</dbReference>
<dbReference type="InterPro" id="IPR043519">
    <property type="entry name" value="NT_sf"/>
</dbReference>
<dbReference type="GO" id="GO:0046872">
    <property type="term" value="F:metal ion binding"/>
    <property type="evidence" value="ECO:0007669"/>
    <property type="project" value="UniProtKB-KW"/>
</dbReference>
<evidence type="ECO:0000259" key="10">
    <source>
        <dbReference type="Pfam" id="PF22600"/>
    </source>
</evidence>
<dbReference type="Pfam" id="PF03828">
    <property type="entry name" value="PAP_assoc"/>
    <property type="match status" value="1"/>
</dbReference>
<evidence type="ECO:0000313" key="11">
    <source>
        <dbReference type="EMBL" id="VDP00200.1"/>
    </source>
</evidence>